<dbReference type="FunFam" id="2.40.10.10:FF:000017">
    <property type="entry name" value="Chymotrypsin-like elastase family member 1"/>
    <property type="match status" value="1"/>
</dbReference>
<dbReference type="Proteomes" id="UP000005447">
    <property type="component" value="Unassembled WGS sequence"/>
</dbReference>
<dbReference type="InParanoid" id="H0UTV2"/>
<keyword evidence="5" id="KW-0865">Zymogen</keyword>
<dbReference type="AlphaFoldDB" id="H0UTV2"/>
<dbReference type="GO" id="GO:0006508">
    <property type="term" value="P:proteolysis"/>
    <property type="evidence" value="ECO:0007669"/>
    <property type="project" value="UniProtKB-KW"/>
</dbReference>
<name>H0UTV2_CAVPO</name>
<keyword evidence="10" id="KW-1185">Reference proteome</keyword>
<dbReference type="CDD" id="cd00190">
    <property type="entry name" value="Tryp_SPc"/>
    <property type="match status" value="1"/>
</dbReference>
<dbReference type="SUPFAM" id="SSF50494">
    <property type="entry name" value="Trypsin-like serine proteases"/>
    <property type="match status" value="1"/>
</dbReference>
<dbReference type="InterPro" id="IPR033116">
    <property type="entry name" value="TRYPSIN_SER"/>
</dbReference>
<gene>
    <name evidence="9" type="primary">LOC100717936</name>
</gene>
<organism evidence="9 10">
    <name type="scientific">Cavia porcellus</name>
    <name type="common">Guinea pig</name>
    <dbReference type="NCBI Taxonomy" id="10141"/>
    <lineage>
        <taxon>Eukaryota</taxon>
        <taxon>Metazoa</taxon>
        <taxon>Chordata</taxon>
        <taxon>Craniata</taxon>
        <taxon>Vertebrata</taxon>
        <taxon>Euteleostomi</taxon>
        <taxon>Mammalia</taxon>
        <taxon>Eutheria</taxon>
        <taxon>Euarchontoglires</taxon>
        <taxon>Glires</taxon>
        <taxon>Rodentia</taxon>
        <taxon>Hystricomorpha</taxon>
        <taxon>Caviidae</taxon>
        <taxon>Cavia</taxon>
    </lineage>
</organism>
<dbReference type="GeneTree" id="ENSGT01030000234528"/>
<evidence type="ECO:0000256" key="2">
    <source>
        <dbReference type="ARBA" id="ARBA00022729"/>
    </source>
</evidence>
<evidence type="ECO:0000313" key="9">
    <source>
        <dbReference type="Ensembl" id="ENSCPOP00000000356.3"/>
    </source>
</evidence>
<evidence type="ECO:0000256" key="7">
    <source>
        <dbReference type="RuleBase" id="RU363034"/>
    </source>
</evidence>
<dbReference type="Ensembl" id="ENSCPOT00000000408.3">
    <property type="protein sequence ID" value="ENSCPOP00000000356.3"/>
    <property type="gene ID" value="ENSCPOG00000038881.1"/>
</dbReference>
<dbReference type="SMART" id="SM00020">
    <property type="entry name" value="Tryp_SPc"/>
    <property type="match status" value="1"/>
</dbReference>
<dbReference type="Pfam" id="PF00089">
    <property type="entry name" value="Trypsin"/>
    <property type="match status" value="1"/>
</dbReference>
<dbReference type="PROSITE" id="PS50240">
    <property type="entry name" value="TRYPSIN_DOM"/>
    <property type="match status" value="1"/>
</dbReference>
<proteinExistence type="predicted"/>
<dbReference type="STRING" id="10141.ENSCPOP00000000356"/>
<keyword evidence="3 7" id="KW-0378">Hydrolase</keyword>
<accession>H0UTV2</accession>
<dbReference type="GO" id="GO:0004252">
    <property type="term" value="F:serine-type endopeptidase activity"/>
    <property type="evidence" value="ECO:0007669"/>
    <property type="project" value="InterPro"/>
</dbReference>
<protein>
    <recommendedName>
        <fullName evidence="8">Peptidase S1 domain-containing protein</fullName>
    </recommendedName>
</protein>
<dbReference type="Bgee" id="ENSCPOG00000038881">
    <property type="expression patterns" value="Expressed in ovary and 1 other cell type or tissue"/>
</dbReference>
<dbReference type="OMA" id="KNGSFHH"/>
<evidence type="ECO:0000256" key="6">
    <source>
        <dbReference type="ARBA" id="ARBA00023157"/>
    </source>
</evidence>
<dbReference type="PROSITE" id="PS00134">
    <property type="entry name" value="TRYPSIN_HIS"/>
    <property type="match status" value="1"/>
</dbReference>
<dbReference type="VEuPathDB" id="HostDB:ENSCPOG00000038881"/>
<keyword evidence="1 7" id="KW-0645">Protease</keyword>
<dbReference type="InterPro" id="IPR043504">
    <property type="entry name" value="Peptidase_S1_PA_chymotrypsin"/>
</dbReference>
<dbReference type="InterPro" id="IPR009003">
    <property type="entry name" value="Peptidase_S1_PA"/>
</dbReference>
<dbReference type="InterPro" id="IPR001314">
    <property type="entry name" value="Peptidase_S1A"/>
</dbReference>
<dbReference type="GO" id="GO:0005615">
    <property type="term" value="C:extracellular space"/>
    <property type="evidence" value="ECO:0007669"/>
    <property type="project" value="TreeGrafter"/>
</dbReference>
<dbReference type="PANTHER" id="PTHR24257">
    <property type="entry name" value="CHYMOTRYPSIN-LIKE ELASTASE FAMILY MEMBER"/>
    <property type="match status" value="1"/>
</dbReference>
<keyword evidence="4 7" id="KW-0720">Serine protease</keyword>
<dbReference type="EMBL" id="AAKN02028703">
    <property type="status" value="NOT_ANNOTATED_CDS"/>
    <property type="molecule type" value="Genomic_DNA"/>
</dbReference>
<dbReference type="PRINTS" id="PR00722">
    <property type="entry name" value="CHYMOTRYPSIN"/>
</dbReference>
<dbReference type="FunFam" id="2.40.10.10:FF:000004">
    <property type="entry name" value="Tryptase gamma 1"/>
    <property type="match status" value="1"/>
</dbReference>
<dbReference type="InterPro" id="IPR001254">
    <property type="entry name" value="Trypsin_dom"/>
</dbReference>
<evidence type="ECO:0000256" key="3">
    <source>
        <dbReference type="ARBA" id="ARBA00022801"/>
    </source>
</evidence>
<dbReference type="eggNOG" id="KOG3627">
    <property type="taxonomic scope" value="Eukaryota"/>
</dbReference>
<evidence type="ECO:0000256" key="1">
    <source>
        <dbReference type="ARBA" id="ARBA00022670"/>
    </source>
</evidence>
<dbReference type="Gene3D" id="2.40.10.10">
    <property type="entry name" value="Trypsin-like serine proteases"/>
    <property type="match status" value="2"/>
</dbReference>
<feature type="domain" description="Peptidase S1" evidence="8">
    <location>
        <begin position="56"/>
        <end position="295"/>
    </location>
</feature>
<dbReference type="HOGENOM" id="CLU_006842_0_4_1"/>
<evidence type="ECO:0000256" key="5">
    <source>
        <dbReference type="ARBA" id="ARBA00023145"/>
    </source>
</evidence>
<reference evidence="10" key="1">
    <citation type="journal article" date="2011" name="Nature">
        <title>A high-resolution map of human evolutionary constraint using 29 mammals.</title>
        <authorList>
            <person name="Lindblad-Toh K."/>
            <person name="Garber M."/>
            <person name="Zuk O."/>
            <person name="Lin M.F."/>
            <person name="Parker B.J."/>
            <person name="Washietl S."/>
            <person name="Kheradpour P."/>
            <person name="Ernst J."/>
            <person name="Jordan G."/>
            <person name="Mauceli E."/>
            <person name="Ward L.D."/>
            <person name="Lowe C.B."/>
            <person name="Holloway A.K."/>
            <person name="Clamp M."/>
            <person name="Gnerre S."/>
            <person name="Alfoldi J."/>
            <person name="Beal K."/>
            <person name="Chang J."/>
            <person name="Clawson H."/>
            <person name="Cuff J."/>
            <person name="Di Palma F."/>
            <person name="Fitzgerald S."/>
            <person name="Flicek P."/>
            <person name="Guttman M."/>
            <person name="Hubisz M.J."/>
            <person name="Jaffe D.B."/>
            <person name="Jungreis I."/>
            <person name="Kent W.J."/>
            <person name="Kostka D."/>
            <person name="Lara M."/>
            <person name="Martins A.L."/>
            <person name="Massingham T."/>
            <person name="Moltke I."/>
            <person name="Raney B.J."/>
            <person name="Rasmussen M.D."/>
            <person name="Robinson J."/>
            <person name="Stark A."/>
            <person name="Vilella A.J."/>
            <person name="Wen J."/>
            <person name="Xie X."/>
            <person name="Zody M.C."/>
            <person name="Baldwin J."/>
            <person name="Bloom T."/>
            <person name="Chin C.W."/>
            <person name="Heiman D."/>
            <person name="Nicol R."/>
            <person name="Nusbaum C."/>
            <person name="Young S."/>
            <person name="Wilkinson J."/>
            <person name="Worley K.C."/>
            <person name="Kovar C.L."/>
            <person name="Muzny D.M."/>
            <person name="Gibbs R.A."/>
            <person name="Cree A."/>
            <person name="Dihn H.H."/>
            <person name="Fowler G."/>
            <person name="Jhangiani S."/>
            <person name="Joshi V."/>
            <person name="Lee S."/>
            <person name="Lewis L.R."/>
            <person name="Nazareth L.V."/>
            <person name="Okwuonu G."/>
            <person name="Santibanez J."/>
            <person name="Warren W.C."/>
            <person name="Mardis E.R."/>
            <person name="Weinstock G.M."/>
            <person name="Wilson R.K."/>
            <person name="Delehaunty K."/>
            <person name="Dooling D."/>
            <person name="Fronik C."/>
            <person name="Fulton L."/>
            <person name="Fulton B."/>
            <person name="Graves T."/>
            <person name="Minx P."/>
            <person name="Sodergren E."/>
            <person name="Birney E."/>
            <person name="Margulies E.H."/>
            <person name="Herrero J."/>
            <person name="Green E.D."/>
            <person name="Haussler D."/>
            <person name="Siepel A."/>
            <person name="Goldman N."/>
            <person name="Pollard K.S."/>
            <person name="Pedersen J.S."/>
            <person name="Lander E.S."/>
            <person name="Kellis M."/>
        </authorList>
    </citation>
    <scope>NUCLEOTIDE SEQUENCE [LARGE SCALE GENOMIC DNA]</scope>
    <source>
        <strain evidence="10">2N</strain>
    </source>
</reference>
<sequence length="297" mass="32255">MWYCRPVKERSPRGTPHTPRAWDTGLLLPSGQPLAECHPISPLVSGRTIYSPSGRVVNGEDAVPYSWPWQVSLQYERNGAYHHTCGGSLVAPNWVLTAGHCISSSLTYQVVLGEYDRSVKEGPEQVIPINKGDLFVHPKWNSNCVACGNDLALIKLSRSARLGGAVQVASLPPADSILPHEEPCYITGWGRLYTDGPLPDKLQVALLPVVDYAHCSKLTWWGFNVRKTMVCAGGGEQSGCNGDSGGPLNCPTKEGTWQVHGVTSFVSGLGCNTLQKPTVFTRVSAFTDWIQQTIANN</sequence>
<evidence type="ECO:0000256" key="4">
    <source>
        <dbReference type="ARBA" id="ARBA00022825"/>
    </source>
</evidence>
<evidence type="ECO:0000313" key="10">
    <source>
        <dbReference type="Proteomes" id="UP000005447"/>
    </source>
</evidence>
<reference evidence="9" key="2">
    <citation type="submission" date="2025-08" db="UniProtKB">
        <authorList>
            <consortium name="Ensembl"/>
        </authorList>
    </citation>
    <scope>IDENTIFICATION</scope>
    <source>
        <strain evidence="9">2N</strain>
    </source>
</reference>
<reference evidence="9" key="3">
    <citation type="submission" date="2025-09" db="UniProtKB">
        <authorList>
            <consortium name="Ensembl"/>
        </authorList>
    </citation>
    <scope>IDENTIFICATION</scope>
    <source>
        <strain evidence="9">2N</strain>
    </source>
</reference>
<dbReference type="InterPro" id="IPR050850">
    <property type="entry name" value="Peptidase_S1_Elastase_sf"/>
</dbReference>
<dbReference type="PANTHER" id="PTHR24257:SF22">
    <property type="entry name" value="CHYMOTRYPSIN-LIKE ELASTASE FAMILY MEMBER 3B"/>
    <property type="match status" value="1"/>
</dbReference>
<keyword evidence="6" id="KW-1015">Disulfide bond</keyword>
<dbReference type="FunCoup" id="H0UTV2">
    <property type="interactions" value="382"/>
</dbReference>
<dbReference type="PROSITE" id="PS00135">
    <property type="entry name" value="TRYPSIN_SER"/>
    <property type="match status" value="1"/>
</dbReference>
<dbReference type="InterPro" id="IPR018114">
    <property type="entry name" value="TRYPSIN_HIS"/>
</dbReference>
<keyword evidence="2" id="KW-0732">Signal</keyword>
<evidence type="ECO:0000259" key="8">
    <source>
        <dbReference type="PROSITE" id="PS50240"/>
    </source>
</evidence>